<organism evidence="1 2">
    <name type="scientific">Suillus luteus UH-Slu-Lm8-n1</name>
    <dbReference type="NCBI Taxonomy" id="930992"/>
    <lineage>
        <taxon>Eukaryota</taxon>
        <taxon>Fungi</taxon>
        <taxon>Dikarya</taxon>
        <taxon>Basidiomycota</taxon>
        <taxon>Agaricomycotina</taxon>
        <taxon>Agaricomycetes</taxon>
        <taxon>Agaricomycetidae</taxon>
        <taxon>Boletales</taxon>
        <taxon>Suillineae</taxon>
        <taxon>Suillaceae</taxon>
        <taxon>Suillus</taxon>
    </lineage>
</organism>
<evidence type="ECO:0000313" key="1">
    <source>
        <dbReference type="EMBL" id="KIK36283.1"/>
    </source>
</evidence>
<dbReference type="EMBL" id="KN835543">
    <property type="protein sequence ID" value="KIK36283.1"/>
    <property type="molecule type" value="Genomic_DNA"/>
</dbReference>
<dbReference type="AlphaFoldDB" id="A0A0D0AWM1"/>
<accession>A0A0D0AWM1</accession>
<dbReference type="Proteomes" id="UP000054485">
    <property type="component" value="Unassembled WGS sequence"/>
</dbReference>
<feature type="non-terminal residue" evidence="1">
    <location>
        <position position="1"/>
    </location>
</feature>
<dbReference type="InParanoid" id="A0A0D0AWM1"/>
<dbReference type="HOGENOM" id="CLU_3130039_0_0_1"/>
<reference evidence="2" key="2">
    <citation type="submission" date="2015-01" db="EMBL/GenBank/DDBJ databases">
        <title>Evolutionary Origins and Diversification of the Mycorrhizal Mutualists.</title>
        <authorList>
            <consortium name="DOE Joint Genome Institute"/>
            <consortium name="Mycorrhizal Genomics Consortium"/>
            <person name="Kohler A."/>
            <person name="Kuo A."/>
            <person name="Nagy L.G."/>
            <person name="Floudas D."/>
            <person name="Copeland A."/>
            <person name="Barry K.W."/>
            <person name="Cichocki N."/>
            <person name="Veneault-Fourrey C."/>
            <person name="LaButti K."/>
            <person name="Lindquist E.A."/>
            <person name="Lipzen A."/>
            <person name="Lundell T."/>
            <person name="Morin E."/>
            <person name="Murat C."/>
            <person name="Riley R."/>
            <person name="Ohm R."/>
            <person name="Sun H."/>
            <person name="Tunlid A."/>
            <person name="Henrissat B."/>
            <person name="Grigoriev I.V."/>
            <person name="Hibbett D.S."/>
            <person name="Martin F."/>
        </authorList>
    </citation>
    <scope>NUCLEOTIDE SEQUENCE [LARGE SCALE GENOMIC DNA]</scope>
    <source>
        <strain evidence="2">UH-Slu-Lm8-n1</strain>
    </source>
</reference>
<dbReference type="OrthoDB" id="3155179at2759"/>
<proteinExistence type="predicted"/>
<evidence type="ECO:0000313" key="2">
    <source>
        <dbReference type="Proteomes" id="UP000054485"/>
    </source>
</evidence>
<name>A0A0D0AWM1_9AGAM</name>
<protein>
    <submittedName>
        <fullName evidence="1">Uncharacterized protein</fullName>
    </submittedName>
</protein>
<sequence>ESRKKPGDPGIFKHYQAAVKRVMAKLDNNKLEKMKEIMKEWSNNCLPPEI</sequence>
<keyword evidence="2" id="KW-1185">Reference proteome</keyword>
<reference evidence="1 2" key="1">
    <citation type="submission" date="2014-04" db="EMBL/GenBank/DDBJ databases">
        <authorList>
            <consortium name="DOE Joint Genome Institute"/>
            <person name="Kuo A."/>
            <person name="Ruytinx J."/>
            <person name="Rineau F."/>
            <person name="Colpaert J."/>
            <person name="Kohler A."/>
            <person name="Nagy L.G."/>
            <person name="Floudas D."/>
            <person name="Copeland A."/>
            <person name="Barry K.W."/>
            <person name="Cichocki N."/>
            <person name="Veneault-Fourrey C."/>
            <person name="LaButti K."/>
            <person name="Lindquist E.A."/>
            <person name="Lipzen A."/>
            <person name="Lundell T."/>
            <person name="Morin E."/>
            <person name="Murat C."/>
            <person name="Sun H."/>
            <person name="Tunlid A."/>
            <person name="Henrissat B."/>
            <person name="Grigoriev I.V."/>
            <person name="Hibbett D.S."/>
            <person name="Martin F."/>
            <person name="Nordberg H.P."/>
            <person name="Cantor M.N."/>
            <person name="Hua S.X."/>
        </authorList>
    </citation>
    <scope>NUCLEOTIDE SEQUENCE [LARGE SCALE GENOMIC DNA]</scope>
    <source>
        <strain evidence="1 2">UH-Slu-Lm8-n1</strain>
    </source>
</reference>
<gene>
    <name evidence="1" type="ORF">CY34DRAFT_94699</name>
</gene>